<evidence type="ECO:0000256" key="2">
    <source>
        <dbReference type="ARBA" id="ARBA00022475"/>
    </source>
</evidence>
<evidence type="ECO:0000256" key="1">
    <source>
        <dbReference type="ARBA" id="ARBA00004651"/>
    </source>
</evidence>
<evidence type="ECO:0000313" key="8">
    <source>
        <dbReference type="EMBL" id="TQS41289.1"/>
    </source>
</evidence>
<dbReference type="OrthoDB" id="3209118at2"/>
<keyword evidence="3 7" id="KW-0812">Transmembrane</keyword>
<feature type="region of interest" description="Disordered" evidence="6">
    <location>
        <begin position="340"/>
        <end position="397"/>
    </location>
</feature>
<feature type="transmembrane region" description="Helical" evidence="7">
    <location>
        <begin position="218"/>
        <end position="242"/>
    </location>
</feature>
<evidence type="ECO:0000313" key="9">
    <source>
        <dbReference type="Proteomes" id="UP000317982"/>
    </source>
</evidence>
<dbReference type="Proteomes" id="UP000317982">
    <property type="component" value="Unassembled WGS sequence"/>
</dbReference>
<feature type="transmembrane region" description="Helical" evidence="7">
    <location>
        <begin position="281"/>
        <end position="307"/>
    </location>
</feature>
<dbReference type="Pfam" id="PF03631">
    <property type="entry name" value="Virul_fac_BrkB"/>
    <property type="match status" value="1"/>
</dbReference>
<evidence type="ECO:0000256" key="7">
    <source>
        <dbReference type="SAM" id="Phobius"/>
    </source>
</evidence>
<dbReference type="FunCoup" id="A0A545AIZ0">
    <property type="interactions" value="1"/>
</dbReference>
<gene>
    <name evidence="8" type="ORF">FL583_30720</name>
</gene>
<proteinExistence type="predicted"/>
<keyword evidence="9" id="KW-1185">Reference proteome</keyword>
<name>A0A545AIZ0_9ACTN</name>
<keyword evidence="2" id="KW-1003">Cell membrane</keyword>
<dbReference type="PANTHER" id="PTHR30213:SF0">
    <property type="entry name" value="UPF0761 MEMBRANE PROTEIN YIHY"/>
    <property type="match status" value="1"/>
</dbReference>
<dbReference type="PANTHER" id="PTHR30213">
    <property type="entry name" value="INNER MEMBRANE PROTEIN YHJD"/>
    <property type="match status" value="1"/>
</dbReference>
<dbReference type="AlphaFoldDB" id="A0A545AIZ0"/>
<evidence type="ECO:0000256" key="3">
    <source>
        <dbReference type="ARBA" id="ARBA00022692"/>
    </source>
</evidence>
<sequence length="397" mass="42823">MVDMVTLPAGRAARLRAAANRFVRALLGPAYGPVAATLRPIVTTLRLLRATVAKAWQDRILGLSAEAAFWQLLSVPPLMLAVLGVLGYAGRWTGTDLIDRTEAHALRLTARLVSPSVQHEVVTPIVSELLRHGRGGVATVSIVLALWAGSSSTATFVNTVSIAYGQRELRGAVRSRLLALWLYICTLATATVAVPLVILGPDFLVARLPDGWHSAAEAIIRLAYWPLTAAIVFVALSAFFHYATPTRLRWRRALPGAALALLLFVGLSWVLRLYIGHIGNQILVFATLAAPIVALLYFYVLAFAVLLGAELNGTLEQLYPAGSRPRHLHRIARAGRRLAAAVRGERPPKVDDRTELEHDADARKDEAEAEDSPRPVGRVAEPAPVGAYLSPPLGSDS</sequence>
<organism evidence="8 9">
    <name type="scientific">Cryptosporangium phraense</name>
    <dbReference type="NCBI Taxonomy" id="2593070"/>
    <lineage>
        <taxon>Bacteria</taxon>
        <taxon>Bacillati</taxon>
        <taxon>Actinomycetota</taxon>
        <taxon>Actinomycetes</taxon>
        <taxon>Cryptosporangiales</taxon>
        <taxon>Cryptosporangiaceae</taxon>
        <taxon>Cryptosporangium</taxon>
    </lineage>
</organism>
<feature type="transmembrane region" description="Helical" evidence="7">
    <location>
        <begin position="177"/>
        <end position="198"/>
    </location>
</feature>
<feature type="compositionally biased region" description="Basic and acidic residues" evidence="6">
    <location>
        <begin position="343"/>
        <end position="366"/>
    </location>
</feature>
<dbReference type="GO" id="GO:0005886">
    <property type="term" value="C:plasma membrane"/>
    <property type="evidence" value="ECO:0007669"/>
    <property type="project" value="UniProtKB-SubCell"/>
</dbReference>
<keyword evidence="5 7" id="KW-0472">Membrane</keyword>
<comment type="subcellular location">
    <subcellularLocation>
        <location evidence="1">Cell membrane</location>
        <topology evidence="1">Multi-pass membrane protein</topology>
    </subcellularLocation>
</comment>
<evidence type="ECO:0000256" key="6">
    <source>
        <dbReference type="SAM" id="MobiDB-lite"/>
    </source>
</evidence>
<dbReference type="InterPro" id="IPR017039">
    <property type="entry name" value="Virul_fac_BrkB"/>
</dbReference>
<evidence type="ECO:0000256" key="4">
    <source>
        <dbReference type="ARBA" id="ARBA00022989"/>
    </source>
</evidence>
<dbReference type="EMBL" id="VIRS01000028">
    <property type="protein sequence ID" value="TQS41289.1"/>
    <property type="molecule type" value="Genomic_DNA"/>
</dbReference>
<protein>
    <submittedName>
        <fullName evidence="8">YihY/virulence factor BrkB family protein</fullName>
    </submittedName>
</protein>
<comment type="caution">
    <text evidence="8">The sequence shown here is derived from an EMBL/GenBank/DDBJ whole genome shotgun (WGS) entry which is preliminary data.</text>
</comment>
<reference evidence="8 9" key="1">
    <citation type="submission" date="2019-07" db="EMBL/GenBank/DDBJ databases">
        <title>Cryptosporangium phraense sp. nov., isolated from plant litter.</title>
        <authorList>
            <person name="Suriyachadkun C."/>
        </authorList>
    </citation>
    <scope>NUCLEOTIDE SEQUENCE [LARGE SCALE GENOMIC DNA]</scope>
    <source>
        <strain evidence="8 9">A-T 5661</strain>
    </source>
</reference>
<feature type="transmembrane region" description="Helical" evidence="7">
    <location>
        <begin position="254"/>
        <end position="275"/>
    </location>
</feature>
<feature type="transmembrane region" description="Helical" evidence="7">
    <location>
        <begin position="30"/>
        <end position="48"/>
    </location>
</feature>
<keyword evidence="4 7" id="KW-1133">Transmembrane helix</keyword>
<evidence type="ECO:0000256" key="5">
    <source>
        <dbReference type="ARBA" id="ARBA00023136"/>
    </source>
</evidence>
<dbReference type="InParanoid" id="A0A545AIZ0"/>
<accession>A0A545AIZ0</accession>
<feature type="transmembrane region" description="Helical" evidence="7">
    <location>
        <begin position="69"/>
        <end position="89"/>
    </location>
</feature>